<evidence type="ECO:0000256" key="3">
    <source>
        <dbReference type="ARBA" id="ARBA00022801"/>
    </source>
</evidence>
<evidence type="ECO:0000256" key="1">
    <source>
        <dbReference type="ARBA" id="ARBA00006963"/>
    </source>
</evidence>
<dbReference type="GO" id="GO:0046373">
    <property type="term" value="P:L-arabinose metabolic process"/>
    <property type="evidence" value="ECO:0007669"/>
    <property type="project" value="InterPro"/>
</dbReference>
<comment type="similarity">
    <text evidence="1">Belongs to the glycosyl hydrolase 54 family.</text>
</comment>
<dbReference type="CDD" id="cd23399">
    <property type="entry name" value="beta-trefoil_ABD_ABFB"/>
    <property type="match status" value="1"/>
</dbReference>
<name>S5V1Z3_STRC3</name>
<feature type="disulfide bond" evidence="7">
    <location>
        <begin position="52"/>
        <end position="62"/>
    </location>
</feature>
<evidence type="ECO:0000256" key="4">
    <source>
        <dbReference type="ARBA" id="ARBA00023180"/>
    </source>
</evidence>
<feature type="disulfide bond" evidence="7">
    <location>
        <begin position="112"/>
        <end position="117"/>
    </location>
</feature>
<feature type="domain" description="Alpha-L-arabinofuranosidase B catalytic" evidence="9">
    <location>
        <begin position="51"/>
        <end position="362"/>
    </location>
</feature>
<evidence type="ECO:0000256" key="7">
    <source>
        <dbReference type="PIRSR" id="PIRSR638964-3"/>
    </source>
</evidence>
<reference evidence="11" key="1">
    <citation type="submission" date="2012-10" db="EMBL/GenBank/DDBJ databases">
        <title>The complete genome sequence of Streptomyces collinus Tu 365.</title>
        <authorList>
            <person name="Ruckert C."/>
            <person name="Szczepanowski R."/>
            <person name="Goesmann A."/>
            <person name="Pross E.K."/>
            <person name="Musiol E.M."/>
            <person name="Blin K."/>
            <person name="Wohlleben W."/>
            <person name="Puhler A."/>
            <person name="Weber T."/>
            <person name="Kalinowski J."/>
        </authorList>
    </citation>
    <scope>NUCLEOTIDE SEQUENCE [LARGE SCALE GENOMIC DNA]</scope>
    <source>
        <strain evidence="11">DSM 40733 / Tue 365</strain>
    </source>
</reference>
<organism evidence="10 11">
    <name type="scientific">Streptomyces collinus (strain DSM 40733 / Tue 365)</name>
    <dbReference type="NCBI Taxonomy" id="1214242"/>
    <lineage>
        <taxon>Bacteria</taxon>
        <taxon>Bacillati</taxon>
        <taxon>Actinomycetota</taxon>
        <taxon>Actinomycetes</taxon>
        <taxon>Kitasatosporales</taxon>
        <taxon>Streptomycetaceae</taxon>
        <taxon>Streptomyces</taxon>
    </lineage>
</organism>
<accession>S5V1Z3</accession>
<dbReference type="InterPro" id="IPR038964">
    <property type="entry name" value="ABFB"/>
</dbReference>
<dbReference type="AlphaFoldDB" id="S5V1Z3"/>
<feature type="disulfide bond" evidence="7">
    <location>
        <begin position="429"/>
        <end position="467"/>
    </location>
</feature>
<dbReference type="GO" id="GO:0046556">
    <property type="term" value="F:alpha-L-arabinofuranosidase activity"/>
    <property type="evidence" value="ECO:0007669"/>
    <property type="project" value="InterPro"/>
</dbReference>
<dbReference type="SUPFAM" id="SSF110221">
    <property type="entry name" value="AbfB domain"/>
    <property type="match status" value="1"/>
</dbReference>
<keyword evidence="11" id="KW-1185">Reference proteome</keyword>
<sequence>MHVSPILPRCVPRRIESAALSVLAVFAVFASVAALVLGAGAPRAAAATSRPCDVYAAAGTPCVAAHSLVRALYSAYGGPLYQVKRASDGGFANIGVLTTGGYADAAAQDAFCAGTTCVITEIYDQSARHNHLTVEGAGGAGAADVGAPADALPVTVGGHQVYGLEISAGMGYRDNSTSGVAVNGQAEGMYMVTSGTHVNGACCFDYGNAETNNKDTGNGHMDAINFGTECWFAPCHGQGPWVQADLENGLFQSDAGYSRNTSNTGTGPMPFVTALLKNNGQNHFALKYGNAQSGGLTTTYSGGEPTAGGYAPMHQEGAIVLGTGGDNSNGSIGSFFEGVMTSGIPTDAADDAVQADIVSAGYGGPTGSTGTLSPGSEISLRATTACCTTDYLRHQADAAVISPVTSGSSALDRNDATWIVRRGLADASCVSFESRNYPGDFLRHYNYRIYRQPMNGTSQFRADATFCPATGRSGTGTSFASYNYPSRYLRHYDLGVYAASDGGANAFDSAASWSDDVSWAVSPPWAP</sequence>
<feature type="disulfide bond" evidence="7">
    <location>
        <begin position="202"/>
        <end position="203"/>
    </location>
</feature>
<reference evidence="10 11" key="2">
    <citation type="journal article" date="2013" name="J. Biotechnol.">
        <title>Complete genome sequence of the kirromycin producer Streptomyces collinus Tu 365 consisting of a linear chromosome and two linear plasmids.</title>
        <authorList>
            <person name="Ruckert C."/>
            <person name="Szczepanowski R."/>
            <person name="Albersmeier A."/>
            <person name="Goesmann A."/>
            <person name="Iftime D."/>
            <person name="Musiol E.M."/>
            <person name="Blin K."/>
            <person name="Wohlleben W."/>
            <person name="Puhler A."/>
            <person name="Kalinowski J."/>
            <person name="Weber T."/>
        </authorList>
    </citation>
    <scope>NUCLEOTIDE SEQUENCE [LARGE SCALE GENOMIC DNA]</scope>
    <source>
        <strain evidence="11">DSM 40733 / Tue 365</strain>
    </source>
</reference>
<dbReference type="Gene3D" id="2.80.10.50">
    <property type="match status" value="1"/>
</dbReference>
<feature type="domain" description="Alpha-L-arabinofuranosidase B arabinose-binding" evidence="8">
    <location>
        <begin position="380"/>
        <end position="521"/>
    </location>
</feature>
<dbReference type="eggNOG" id="COG3250">
    <property type="taxonomic scope" value="Bacteria"/>
</dbReference>
<evidence type="ECO:0000256" key="5">
    <source>
        <dbReference type="ARBA" id="ARBA00023295"/>
    </source>
</evidence>
<evidence type="ECO:0000313" key="10">
    <source>
        <dbReference type="EMBL" id="AGS69239.1"/>
    </source>
</evidence>
<dbReference type="SUPFAM" id="SSF49899">
    <property type="entry name" value="Concanavalin A-like lectins/glucanases"/>
    <property type="match status" value="1"/>
</dbReference>
<evidence type="ECO:0000313" key="11">
    <source>
        <dbReference type="Proteomes" id="UP000015423"/>
    </source>
</evidence>
<keyword evidence="5" id="KW-0326">Glycosidase</keyword>
<dbReference type="InterPro" id="IPR015289">
    <property type="entry name" value="A-L-arabinofuranosidase_B_cat"/>
</dbReference>
<keyword evidence="4" id="KW-0325">Glycoprotein</keyword>
<dbReference type="GO" id="GO:0045490">
    <property type="term" value="P:pectin catabolic process"/>
    <property type="evidence" value="ECO:0007669"/>
    <property type="project" value="TreeGrafter"/>
</dbReference>
<dbReference type="KEGG" id="sci:B446_12085"/>
<dbReference type="Gene3D" id="2.60.120.200">
    <property type="match status" value="1"/>
</dbReference>
<dbReference type="PANTHER" id="PTHR39447:SF2">
    <property type="entry name" value="ALPHA-L-ARABINOFURANOSIDASE B"/>
    <property type="match status" value="1"/>
</dbReference>
<dbReference type="InterPro" id="IPR013320">
    <property type="entry name" value="ConA-like_dom_sf"/>
</dbReference>
<dbReference type="eggNOG" id="COG5297">
    <property type="taxonomic scope" value="Bacteria"/>
</dbReference>
<dbReference type="PATRIC" id="fig|1214242.5.peg.2480"/>
<feature type="active site" description="Proton donor" evidence="6">
    <location>
        <position position="326"/>
    </location>
</feature>
<feature type="active site" description="Nucleophile" evidence="6">
    <location>
        <position position="247"/>
    </location>
</feature>
<dbReference type="Pfam" id="PF09206">
    <property type="entry name" value="ArabFuran-catal"/>
    <property type="match status" value="1"/>
</dbReference>
<dbReference type="EMBL" id="CP006259">
    <property type="protein sequence ID" value="AGS69239.1"/>
    <property type="molecule type" value="Genomic_DNA"/>
</dbReference>
<keyword evidence="2" id="KW-0732">Signal</keyword>
<keyword evidence="7" id="KW-1015">Disulfide bond</keyword>
<evidence type="ECO:0000256" key="6">
    <source>
        <dbReference type="PIRSR" id="PIRSR638964-1"/>
    </source>
</evidence>
<proteinExistence type="inferred from homology"/>
<dbReference type="InterPro" id="IPR007934">
    <property type="entry name" value="AbfB_ABD"/>
</dbReference>
<dbReference type="PANTHER" id="PTHR39447">
    <property type="entry name" value="ALPHA-L-ARABINOFURANOSIDASE B"/>
    <property type="match status" value="1"/>
</dbReference>
<evidence type="ECO:0000259" key="9">
    <source>
        <dbReference type="Pfam" id="PF09206"/>
    </source>
</evidence>
<evidence type="ECO:0000259" key="8">
    <source>
        <dbReference type="Pfam" id="PF05270"/>
    </source>
</evidence>
<evidence type="ECO:0000256" key="2">
    <source>
        <dbReference type="ARBA" id="ARBA00022729"/>
    </source>
</evidence>
<gene>
    <name evidence="10" type="ORF">B446_12085</name>
</gene>
<dbReference type="STRING" id="1214242.B446_12085"/>
<dbReference type="GO" id="GO:0031221">
    <property type="term" value="P:arabinan metabolic process"/>
    <property type="evidence" value="ECO:0007669"/>
    <property type="project" value="InterPro"/>
</dbReference>
<protein>
    <submittedName>
        <fullName evidence="10">Alpha-L-arabinofuranosidase B domain-containing protein</fullName>
    </submittedName>
</protein>
<keyword evidence="3" id="KW-0378">Hydrolase</keyword>
<dbReference type="InterPro" id="IPR036195">
    <property type="entry name" value="AbfB_ABD_sf"/>
</dbReference>
<dbReference type="HOGENOM" id="CLU_029332_3_0_11"/>
<dbReference type="Proteomes" id="UP000015423">
    <property type="component" value="Chromosome"/>
</dbReference>
<dbReference type="Pfam" id="PF05270">
    <property type="entry name" value="AbfB"/>
    <property type="match status" value="1"/>
</dbReference>